<organism evidence="2 3">
    <name type="scientific">Tegillarca granosa</name>
    <name type="common">Malaysian cockle</name>
    <name type="synonym">Anadara granosa</name>
    <dbReference type="NCBI Taxonomy" id="220873"/>
    <lineage>
        <taxon>Eukaryota</taxon>
        <taxon>Metazoa</taxon>
        <taxon>Spiralia</taxon>
        <taxon>Lophotrochozoa</taxon>
        <taxon>Mollusca</taxon>
        <taxon>Bivalvia</taxon>
        <taxon>Autobranchia</taxon>
        <taxon>Pteriomorphia</taxon>
        <taxon>Arcoida</taxon>
        <taxon>Arcoidea</taxon>
        <taxon>Arcidae</taxon>
        <taxon>Tegillarca</taxon>
    </lineage>
</organism>
<reference evidence="2 3" key="1">
    <citation type="submission" date="2022-12" db="EMBL/GenBank/DDBJ databases">
        <title>Chromosome-level genome of Tegillarca granosa.</title>
        <authorList>
            <person name="Kim J."/>
        </authorList>
    </citation>
    <scope>NUCLEOTIDE SEQUENCE [LARGE SCALE GENOMIC DNA]</scope>
    <source>
        <strain evidence="2">Teg-2019</strain>
        <tissue evidence="2">Adductor muscle</tissue>
    </source>
</reference>
<protein>
    <submittedName>
        <fullName evidence="2">Uncharacterized protein</fullName>
    </submittedName>
</protein>
<dbReference type="Gene3D" id="1.20.920.20">
    <property type="match status" value="1"/>
</dbReference>
<name>A0ABQ9E3F0_TEGGR</name>
<dbReference type="InterPro" id="IPR026983">
    <property type="entry name" value="DHC"/>
</dbReference>
<comment type="caution">
    <text evidence="2">The sequence shown here is derived from an EMBL/GenBank/DDBJ whole genome shotgun (WGS) entry which is preliminary data.</text>
</comment>
<accession>A0ABQ9E3F0</accession>
<dbReference type="PANTHER" id="PTHR22878">
    <property type="entry name" value="DYNEIN HEAVY CHAIN 6, AXONEMAL-LIKE-RELATED"/>
    <property type="match status" value="1"/>
</dbReference>
<feature type="region of interest" description="Disordered" evidence="1">
    <location>
        <begin position="258"/>
        <end position="301"/>
    </location>
</feature>
<feature type="compositionally biased region" description="Low complexity" evidence="1">
    <location>
        <begin position="261"/>
        <end position="295"/>
    </location>
</feature>
<evidence type="ECO:0000313" key="3">
    <source>
        <dbReference type="Proteomes" id="UP001217089"/>
    </source>
</evidence>
<sequence>MGCGGSSTAKEDDGANGKGNKVKPEQVVVEVASTQNGSAVNTRRIRENLREATKGIDVDELQNCINAFEKNKLEDNGDLADAKDRLEYLTRRKEIRDAILRRHAGVLEEAIKHAEASEYAGNLHHYIQQAKELLNHLRELDKYRHDILEMDQNTISEIHSYHHPPLGVHEVMTATYLILGYREEELREWADVQGLVGRIGKNSLLREVKQADTENLSDETCKKVEKLQEHFTIEQIRVVSAGVATFYEWNNNMCQKFAKDNQGGQNQQQQDQVQGQQQQQQNAKQKNQSKTNANNRKQNKG</sequence>
<feature type="region of interest" description="Disordered" evidence="1">
    <location>
        <begin position="1"/>
        <end position="25"/>
    </location>
</feature>
<dbReference type="Proteomes" id="UP001217089">
    <property type="component" value="Unassembled WGS sequence"/>
</dbReference>
<evidence type="ECO:0000313" key="2">
    <source>
        <dbReference type="EMBL" id="KAJ8299859.1"/>
    </source>
</evidence>
<gene>
    <name evidence="2" type="ORF">KUTeg_022606</name>
</gene>
<dbReference type="EMBL" id="JARBDR010000920">
    <property type="protein sequence ID" value="KAJ8299859.1"/>
    <property type="molecule type" value="Genomic_DNA"/>
</dbReference>
<evidence type="ECO:0000256" key="1">
    <source>
        <dbReference type="SAM" id="MobiDB-lite"/>
    </source>
</evidence>
<proteinExistence type="predicted"/>
<keyword evidence="3" id="KW-1185">Reference proteome</keyword>